<dbReference type="SUPFAM" id="SSF49842">
    <property type="entry name" value="TNF-like"/>
    <property type="match status" value="1"/>
</dbReference>
<reference evidence="5 6" key="1">
    <citation type="submission" date="2018-04" db="EMBL/GenBank/DDBJ databases">
        <title>The genome of golden apple snail Pomacea canaliculata provides insight into stress tolerance and invasive adaptation.</title>
        <authorList>
            <person name="Liu C."/>
            <person name="Liu B."/>
            <person name="Ren Y."/>
            <person name="Zhang Y."/>
            <person name="Wang H."/>
            <person name="Li S."/>
            <person name="Jiang F."/>
            <person name="Yin L."/>
            <person name="Zhang G."/>
            <person name="Qian W."/>
            <person name="Fan W."/>
        </authorList>
    </citation>
    <scope>NUCLEOTIDE SEQUENCE [LARGE SCALE GENOMIC DNA]</scope>
    <source>
        <strain evidence="5">SZHN2017</strain>
        <tissue evidence="5">Muscle</tissue>
    </source>
</reference>
<keyword evidence="3" id="KW-0732">Signal</keyword>
<dbReference type="AlphaFoldDB" id="A0A2T7NBG2"/>
<dbReference type="EMBL" id="PZQS01000014">
    <property type="protein sequence ID" value="PVD18516.1"/>
    <property type="molecule type" value="Genomic_DNA"/>
</dbReference>
<evidence type="ECO:0000313" key="6">
    <source>
        <dbReference type="Proteomes" id="UP000245119"/>
    </source>
</evidence>
<dbReference type="Gene3D" id="2.60.40.10">
    <property type="entry name" value="Immunoglobulins"/>
    <property type="match status" value="1"/>
</dbReference>
<dbReference type="PRINTS" id="PR00007">
    <property type="entry name" value="COMPLEMNTC1Q"/>
</dbReference>
<proteinExistence type="predicted"/>
<dbReference type="Gene3D" id="2.60.120.40">
    <property type="match status" value="1"/>
</dbReference>
<dbReference type="InterPro" id="IPR013783">
    <property type="entry name" value="Ig-like_fold"/>
</dbReference>
<dbReference type="SMART" id="SM00110">
    <property type="entry name" value="C1Q"/>
    <property type="match status" value="1"/>
</dbReference>
<comment type="subcellular location">
    <subcellularLocation>
        <location evidence="1">Secreted</location>
    </subcellularLocation>
</comment>
<dbReference type="Proteomes" id="UP000245119">
    <property type="component" value="Linkage Group LG14"/>
</dbReference>
<evidence type="ECO:0000256" key="3">
    <source>
        <dbReference type="ARBA" id="ARBA00022729"/>
    </source>
</evidence>
<dbReference type="OrthoDB" id="6148171at2759"/>
<evidence type="ECO:0000313" key="5">
    <source>
        <dbReference type="EMBL" id="PVD18516.1"/>
    </source>
</evidence>
<sequence>MFSATIKTRIISFQWTSTLQDGTDLYSCVGDSIKLPWDYSVQDGEVVEDIKWYFKPGNDSRRVIATVVEGNFLPLRTSFSDRIHPVLQAGLTLMFVTGQDSGEFSVSVSIVQGTSFAVYNQTALLVVAEDPLVYGAESLSARQERVAVYDNKTGQLHVQLSCGGYVIIGHPPLSVEWTFPSGEKHLTSIHINGFFIINLPNPVEGGSYTVSPVVPVTSGLVFTPKRKRTQEFIGECGRELDSNKVLFEARLSRDQSVYRDRVILDRVITNEGNAYNSSTGEFTAPFNGTYFFFMTVYNQGSTSSTIASVCDEVTCFCQVMSLSSTYYGACQAVRHLSTEDTVWLRSDRQGTLLSSFTSFSGFSVHPDIDLEV</sequence>
<dbReference type="PANTHER" id="PTHR22923">
    <property type="entry name" value="CEREBELLIN-RELATED"/>
    <property type="match status" value="1"/>
</dbReference>
<keyword evidence="6" id="KW-1185">Reference proteome</keyword>
<dbReference type="PANTHER" id="PTHR22923:SF116">
    <property type="entry name" value="C1Q DOMAIN-CONTAINING PROTEIN"/>
    <property type="match status" value="1"/>
</dbReference>
<dbReference type="PROSITE" id="PS50871">
    <property type="entry name" value="C1Q"/>
    <property type="match status" value="1"/>
</dbReference>
<feature type="domain" description="C1q" evidence="4">
    <location>
        <begin position="240"/>
        <end position="370"/>
    </location>
</feature>
<organism evidence="5 6">
    <name type="scientific">Pomacea canaliculata</name>
    <name type="common">Golden apple snail</name>
    <dbReference type="NCBI Taxonomy" id="400727"/>
    <lineage>
        <taxon>Eukaryota</taxon>
        <taxon>Metazoa</taxon>
        <taxon>Spiralia</taxon>
        <taxon>Lophotrochozoa</taxon>
        <taxon>Mollusca</taxon>
        <taxon>Gastropoda</taxon>
        <taxon>Caenogastropoda</taxon>
        <taxon>Architaenioglossa</taxon>
        <taxon>Ampullarioidea</taxon>
        <taxon>Ampullariidae</taxon>
        <taxon>Pomacea</taxon>
    </lineage>
</organism>
<name>A0A2T7NBG2_POMCA</name>
<dbReference type="InterPro" id="IPR008983">
    <property type="entry name" value="Tumour_necrosis_fac-like_dom"/>
</dbReference>
<comment type="caution">
    <text evidence="5">The sequence shown here is derived from an EMBL/GenBank/DDBJ whole genome shotgun (WGS) entry which is preliminary data.</text>
</comment>
<keyword evidence="2" id="KW-0964">Secreted</keyword>
<gene>
    <name evidence="5" type="ORF">C0Q70_21065</name>
</gene>
<dbReference type="InterPro" id="IPR001073">
    <property type="entry name" value="C1q_dom"/>
</dbReference>
<accession>A0A2T7NBG2</accession>
<evidence type="ECO:0000256" key="1">
    <source>
        <dbReference type="ARBA" id="ARBA00004613"/>
    </source>
</evidence>
<dbReference type="Pfam" id="PF00386">
    <property type="entry name" value="C1q"/>
    <property type="match status" value="1"/>
</dbReference>
<evidence type="ECO:0000256" key="2">
    <source>
        <dbReference type="ARBA" id="ARBA00022525"/>
    </source>
</evidence>
<evidence type="ECO:0000259" key="4">
    <source>
        <dbReference type="PROSITE" id="PS50871"/>
    </source>
</evidence>
<protein>
    <recommendedName>
        <fullName evidence="4">C1q domain-containing protein</fullName>
    </recommendedName>
</protein>
<dbReference type="GO" id="GO:0005576">
    <property type="term" value="C:extracellular region"/>
    <property type="evidence" value="ECO:0007669"/>
    <property type="project" value="UniProtKB-SubCell"/>
</dbReference>
<dbReference type="InterPro" id="IPR050822">
    <property type="entry name" value="Cerebellin_Synaptic_Org"/>
</dbReference>